<keyword evidence="1" id="KW-0732">Signal</keyword>
<evidence type="ECO:0000313" key="4">
    <source>
        <dbReference type="Proteomes" id="UP000198561"/>
    </source>
</evidence>
<dbReference type="InterPro" id="IPR036116">
    <property type="entry name" value="FN3_sf"/>
</dbReference>
<accession>A0A1H6IKL7</accession>
<dbReference type="NCBIfam" id="TIGR04183">
    <property type="entry name" value="Por_Secre_tail"/>
    <property type="match status" value="1"/>
</dbReference>
<dbReference type="Pfam" id="PF13583">
    <property type="entry name" value="Reprolysin_4"/>
    <property type="match status" value="1"/>
</dbReference>
<dbReference type="Pfam" id="PF18962">
    <property type="entry name" value="Por_Secre_tail"/>
    <property type="match status" value="1"/>
</dbReference>
<dbReference type="AlphaFoldDB" id="A0A1H6IKL7"/>
<dbReference type="InterPro" id="IPR045474">
    <property type="entry name" value="GEVED"/>
</dbReference>
<sequence length="1011" mass="110707">MKKTVLSLFLVSGFLFSKAQRWEPTSQKISEIRKEVNVKYSYRFDLDSLRETLKNAVETGKGSRAVIVSFPTAEGKIEKFAVYSDPVVVKSLADKYHLGSYVGVGIDDPGKYIRFSTAPTEMQSMIIKDGKFQFIEPITNDKKVYGVFYKTERTAGEHGFECTTEEKNFRDIKSLEFNGRKNLSNIGITSRPASTKFRTYRLALATTGEYTKKFDPSGGTTNTVIQMNATMTRVNGIFQKDFAIKLIIQDLPNIIATDPSTDFYTPPAQQTDPSLNTQIQQFLTQQVGNTNYDIGHVFNAAGGNGSAGMIGSICVDPSTNKPLAKGSAFTQMTNPTGDSFDIDYVAHEMGHQLGANHTFSHQSEGSGVNVEPGGGSTIMGYAGITGDNIQMSTDAYFHYSSVNQVLNDLDSKPGCGLSQNITSNAAPLITPLTSYTIPKGTAYYLEAIATDTDAVNYTWEQIDSVDKFHTISGDSGWGYNSQGALARSNSGTVNGRRYFPNLQTVMSGNLTDKTKWETVSYTPRVLNYAVTVRDDNTTPMLVSAETTVTVADSGPFKFKGLSDSSTFYNNAVNTISWDVADTNNAPYNVSNVKIEYTTDLINGSSWTELVASTPNTGSYQAQMPSGVSGPVKFRISALGNIFYAISPKITIGAAPTSTANPPTGLSANFNDILKTSAIISWNNIPGATYSLRYRKVGEANWINTTSPVNYLSLNSLEDEANYEVQVASVVNTVIGLYSDIYNFKTKGLQTGSDYCLMSTGGNSFADDTPNSGLAKLNISNLAYSDATYKSIFRTYLDYTEDASKLINLTKGTQYTLSYTNVGNKIQDASYPDKIEVWIDYNRNGVFEDSEKIGSNSGTPNSNGLHTGNIIFTVPANAYSGDKHLRMRVASTSFVVSDGPCGYPKYTEGTDDYSYGSFKDFPVKILENNLSVNEVKESTSEVFIYPNPADTFIEVKNLSSKADYKIYSAEGRLVQNGKFDGQRINIASLTKGIYIITFVDDKNTYNRKLIKK</sequence>
<dbReference type="EMBL" id="FNWQ01000011">
    <property type="protein sequence ID" value="SEH49163.1"/>
    <property type="molecule type" value="Genomic_DNA"/>
</dbReference>
<dbReference type="GO" id="GO:0008237">
    <property type="term" value="F:metallopeptidase activity"/>
    <property type="evidence" value="ECO:0007669"/>
    <property type="project" value="InterPro"/>
</dbReference>
<name>A0A1H6IKL7_CHRCI</name>
<dbReference type="InterPro" id="IPR003961">
    <property type="entry name" value="FN3_dom"/>
</dbReference>
<evidence type="ECO:0000313" key="3">
    <source>
        <dbReference type="EMBL" id="SEH49163.1"/>
    </source>
</evidence>
<dbReference type="SUPFAM" id="SSF49265">
    <property type="entry name" value="Fibronectin type III"/>
    <property type="match status" value="1"/>
</dbReference>
<dbReference type="InterPro" id="IPR026444">
    <property type="entry name" value="Secre_tail"/>
</dbReference>
<dbReference type="CDD" id="cd00063">
    <property type="entry name" value="FN3"/>
    <property type="match status" value="1"/>
</dbReference>
<dbReference type="OrthoDB" id="1270422at2"/>
<dbReference type="SUPFAM" id="SSF55486">
    <property type="entry name" value="Metalloproteases ('zincins'), catalytic domain"/>
    <property type="match status" value="1"/>
</dbReference>
<feature type="domain" description="Fibronectin type-III" evidence="2">
    <location>
        <begin position="661"/>
        <end position="748"/>
    </location>
</feature>
<dbReference type="Proteomes" id="UP000198561">
    <property type="component" value="Unassembled WGS sequence"/>
</dbReference>
<gene>
    <name evidence="3" type="ORF">SAMN05421593_0105</name>
</gene>
<dbReference type="STRING" id="680127.SAMN05421593_0105"/>
<proteinExistence type="predicted"/>
<dbReference type="PROSITE" id="PS50853">
    <property type="entry name" value="FN3"/>
    <property type="match status" value="1"/>
</dbReference>
<dbReference type="Gene3D" id="3.40.390.10">
    <property type="entry name" value="Collagenase (Catalytic Domain)"/>
    <property type="match status" value="1"/>
</dbReference>
<protein>
    <submittedName>
        <fullName evidence="3">Por secretion system C-terminal sorting domain-containing protein</fullName>
    </submittedName>
</protein>
<reference evidence="3 4" key="1">
    <citation type="submission" date="2016-10" db="EMBL/GenBank/DDBJ databases">
        <authorList>
            <person name="de Groot N.N."/>
        </authorList>
    </citation>
    <scope>NUCLEOTIDE SEQUENCE [LARGE SCALE GENOMIC DNA]</scope>
    <source>
        <strain evidence="3 4">DSM 23031</strain>
    </source>
</reference>
<evidence type="ECO:0000259" key="2">
    <source>
        <dbReference type="PROSITE" id="PS50853"/>
    </source>
</evidence>
<dbReference type="InterPro" id="IPR013783">
    <property type="entry name" value="Ig-like_fold"/>
</dbReference>
<dbReference type="RefSeq" id="WP_089697083.1">
    <property type="nucleotide sequence ID" value="NZ_FNWQ01000011.1"/>
</dbReference>
<dbReference type="Pfam" id="PF20009">
    <property type="entry name" value="GEVED"/>
    <property type="match status" value="1"/>
</dbReference>
<organism evidence="3 4">
    <name type="scientific">Chryseobacterium culicis</name>
    <dbReference type="NCBI Taxonomy" id="680127"/>
    <lineage>
        <taxon>Bacteria</taxon>
        <taxon>Pseudomonadati</taxon>
        <taxon>Bacteroidota</taxon>
        <taxon>Flavobacteriia</taxon>
        <taxon>Flavobacteriales</taxon>
        <taxon>Weeksellaceae</taxon>
        <taxon>Chryseobacterium group</taxon>
        <taxon>Chryseobacterium</taxon>
    </lineage>
</organism>
<evidence type="ECO:0000256" key="1">
    <source>
        <dbReference type="ARBA" id="ARBA00022729"/>
    </source>
</evidence>
<dbReference type="Gene3D" id="2.60.40.10">
    <property type="entry name" value="Immunoglobulins"/>
    <property type="match status" value="1"/>
</dbReference>
<dbReference type="InterPro" id="IPR024079">
    <property type="entry name" value="MetalloPept_cat_dom_sf"/>
</dbReference>